<evidence type="ECO:0000256" key="1">
    <source>
        <dbReference type="ARBA" id="ARBA00045658"/>
    </source>
</evidence>
<evidence type="ECO:0000313" key="3">
    <source>
        <dbReference type="EMBL" id="SUA24042.1"/>
    </source>
</evidence>
<dbReference type="EMBL" id="UGRI01000001">
    <property type="protein sequence ID" value="SUA24042.1"/>
    <property type="molecule type" value="Genomic_DNA"/>
</dbReference>
<dbReference type="Gene3D" id="3.40.50.300">
    <property type="entry name" value="P-loop containing nucleotide triphosphate hydrolases"/>
    <property type="match status" value="1"/>
</dbReference>
<dbReference type="InterPro" id="IPR043135">
    <property type="entry name" value="Fur_C"/>
</dbReference>
<dbReference type="Pfam" id="PF07683">
    <property type="entry name" value="CobW_C"/>
    <property type="match status" value="1"/>
</dbReference>
<evidence type="ECO:0000259" key="2">
    <source>
        <dbReference type="SMART" id="SM00833"/>
    </source>
</evidence>
<sequence>MCSHAQHECNDHCHDHEEAEAHHSAFILVCTECGAADEQTLSHEWAALRAGVAESGFALKEEHVVLTGICKNVRSEKTKVHLISGFLGTGKTTALKSLMAQKDPNEKWVIIVNEFGEIGIDGAVLSDNGIPVAEIAGGCLCCTAGPQMGVTVQKMLRDAKPDRLMIEASGLAHAASVIDELKAKPLDGLLEIGAVFTVVDPRQFINPDYAQQALYKDQIGICDVLVASKTDLCTPEQLAEFHDKAAKLFPPKAKVVEVQNAQLDIQWLDIPVVEKSRYRLKALPDNTMGFQSQGFTFPAGRDFDGEKLTNFFNDLPKMTEGLVRAKGVFQVLGTWVWLNWVDGQWGANQVSWRRDSRFELIAKSFDADLIEQKLKDALE</sequence>
<gene>
    <name evidence="3" type="primary">yjiA</name>
    <name evidence="3" type="ORF">NCTC11421_02032</name>
</gene>
<feature type="domain" description="CobW C-terminal" evidence="2">
    <location>
        <begin position="292"/>
        <end position="378"/>
    </location>
</feature>
<dbReference type="InterPro" id="IPR003495">
    <property type="entry name" value="CobW/HypB/UreG_nucleotide-bd"/>
</dbReference>
<dbReference type="AlphaFoldDB" id="A0A378W076"/>
<dbReference type="Pfam" id="PF02492">
    <property type="entry name" value="cobW"/>
    <property type="match status" value="1"/>
</dbReference>
<proteinExistence type="predicted"/>
<dbReference type="SMART" id="SM00833">
    <property type="entry name" value="CobW_C"/>
    <property type="match status" value="1"/>
</dbReference>
<name>A0A378W076_NEIGO</name>
<dbReference type="InterPro" id="IPR051316">
    <property type="entry name" value="Zinc-reg_GTPase_activator"/>
</dbReference>
<dbReference type="SUPFAM" id="SSF52540">
    <property type="entry name" value="P-loop containing nucleoside triphosphate hydrolases"/>
    <property type="match status" value="1"/>
</dbReference>
<dbReference type="PANTHER" id="PTHR13748:SF46">
    <property type="entry name" value="ZINC CHAPERONE YEIR"/>
    <property type="match status" value="1"/>
</dbReference>
<reference evidence="3" key="1">
    <citation type="submission" date="2018-06" db="EMBL/GenBank/DDBJ databases">
        <authorList>
            <consortium name="Pathogen Informatics"/>
            <person name="Doyle S."/>
        </authorList>
    </citation>
    <scope>NUCLEOTIDE SEQUENCE [LARGE SCALE GENOMIC DNA]</scope>
    <source>
        <strain evidence="3">NCTC11421</strain>
    </source>
</reference>
<protein>
    <submittedName>
        <fullName evidence="3">CobW-like protein</fullName>
    </submittedName>
</protein>
<dbReference type="PANTHER" id="PTHR13748">
    <property type="entry name" value="COBW-RELATED"/>
    <property type="match status" value="1"/>
</dbReference>
<dbReference type="GO" id="GO:0005737">
    <property type="term" value="C:cytoplasm"/>
    <property type="evidence" value="ECO:0007669"/>
    <property type="project" value="TreeGrafter"/>
</dbReference>
<dbReference type="InterPro" id="IPR011629">
    <property type="entry name" value="CobW-like_C"/>
</dbReference>
<dbReference type="SUPFAM" id="SSF90002">
    <property type="entry name" value="Hypothetical protein YjiA, C-terminal domain"/>
    <property type="match status" value="1"/>
</dbReference>
<accession>A0A378W076</accession>
<dbReference type="InterPro" id="IPR027417">
    <property type="entry name" value="P-loop_NTPase"/>
</dbReference>
<dbReference type="CDD" id="cd03112">
    <property type="entry name" value="CobW-like"/>
    <property type="match status" value="1"/>
</dbReference>
<dbReference type="Gene3D" id="3.30.1490.190">
    <property type="match status" value="1"/>
</dbReference>
<organism evidence="3">
    <name type="scientific">Neisseria gonorrhoeae</name>
    <dbReference type="NCBI Taxonomy" id="485"/>
    <lineage>
        <taxon>Bacteria</taxon>
        <taxon>Pseudomonadati</taxon>
        <taxon>Pseudomonadota</taxon>
        <taxon>Betaproteobacteria</taxon>
        <taxon>Neisseriales</taxon>
        <taxon>Neisseriaceae</taxon>
        <taxon>Neisseria</taxon>
    </lineage>
</organism>
<comment type="function">
    <text evidence="1">Zinc chaperone that directly transfers zinc cofactor to target proteins, thereby activating them. Zinc is transferred from the CXCC motif in the GTPase domain to the zinc binding site in target proteins in a process requiring GTP hydrolysis.</text>
</comment>